<keyword evidence="4" id="KW-1185">Reference proteome</keyword>
<feature type="chain" id="PRO_5018116226" description="DUF6799 domain-containing protein" evidence="1">
    <location>
        <begin position="25"/>
        <end position="210"/>
    </location>
</feature>
<organism evidence="3 4">
    <name type="scientific">Rufibacter immobilis</name>
    <dbReference type="NCBI Taxonomy" id="1348778"/>
    <lineage>
        <taxon>Bacteria</taxon>
        <taxon>Pseudomonadati</taxon>
        <taxon>Bacteroidota</taxon>
        <taxon>Cytophagia</taxon>
        <taxon>Cytophagales</taxon>
        <taxon>Hymenobacteraceae</taxon>
        <taxon>Rufibacter</taxon>
    </lineage>
</organism>
<feature type="signal peptide" evidence="1">
    <location>
        <begin position="1"/>
        <end position="24"/>
    </location>
</feature>
<name>A0A3M9N5N7_9BACT</name>
<reference evidence="3 4" key="1">
    <citation type="submission" date="2018-11" db="EMBL/GenBank/DDBJ databases">
        <title>Rufibacter latericius sp. nov., isolated from water in Baiyang Lake.</title>
        <authorList>
            <person name="Yang Y."/>
        </authorList>
    </citation>
    <scope>NUCLEOTIDE SEQUENCE [LARGE SCALE GENOMIC DNA]</scope>
    <source>
        <strain evidence="3 4">MCC P1</strain>
    </source>
</reference>
<keyword evidence="1" id="KW-0732">Signal</keyword>
<dbReference type="OrthoDB" id="883429at2"/>
<evidence type="ECO:0000313" key="4">
    <source>
        <dbReference type="Proteomes" id="UP000271010"/>
    </source>
</evidence>
<sequence length="210" mass="23368">MKRTLLYTCILLFAATLLPDHVLAQQTQDSVRHTANLKDNTIFWREGKLVHHKGGNVSELREPVQYSNGTVVSPNGQVRLANGKTYTLKQKNAVSPQGQIVLAADDIFTHTTIVDHEKQVVGDTETRINVIDGQIVSAGNQKQTYTYSLAQDRKIKLLEQLVKLMEQRTALLEANLTPAERRSIEAHHSGLDKQLSIINQQLQALPGASQ</sequence>
<dbReference type="Pfam" id="PF20606">
    <property type="entry name" value="DUF6799"/>
    <property type="match status" value="1"/>
</dbReference>
<dbReference type="AlphaFoldDB" id="A0A3M9N5N7"/>
<protein>
    <recommendedName>
        <fullName evidence="2">DUF6799 domain-containing protein</fullName>
    </recommendedName>
</protein>
<evidence type="ECO:0000259" key="2">
    <source>
        <dbReference type="Pfam" id="PF20606"/>
    </source>
</evidence>
<proteinExistence type="predicted"/>
<evidence type="ECO:0000313" key="3">
    <source>
        <dbReference type="EMBL" id="RNI32627.1"/>
    </source>
</evidence>
<dbReference type="InterPro" id="IPR046478">
    <property type="entry name" value="DUF6799"/>
</dbReference>
<dbReference type="Proteomes" id="UP000271010">
    <property type="component" value="Unassembled WGS sequence"/>
</dbReference>
<evidence type="ECO:0000256" key="1">
    <source>
        <dbReference type="SAM" id="SignalP"/>
    </source>
</evidence>
<dbReference type="RefSeq" id="WP_123131926.1">
    <property type="nucleotide sequence ID" value="NZ_RJJE01000002.1"/>
</dbReference>
<feature type="domain" description="DUF6799" evidence="2">
    <location>
        <begin position="41"/>
        <end position="100"/>
    </location>
</feature>
<gene>
    <name evidence="3" type="ORF">EFA69_04735</name>
</gene>
<accession>A0A3M9N5N7</accession>
<dbReference type="EMBL" id="RJJE01000002">
    <property type="protein sequence ID" value="RNI32627.1"/>
    <property type="molecule type" value="Genomic_DNA"/>
</dbReference>
<comment type="caution">
    <text evidence="3">The sequence shown here is derived from an EMBL/GenBank/DDBJ whole genome shotgun (WGS) entry which is preliminary data.</text>
</comment>